<dbReference type="InterPro" id="IPR021533">
    <property type="entry name" value="PepSY-like"/>
</dbReference>
<dbReference type="EMBL" id="JARSBN010000002">
    <property type="protein sequence ID" value="MDG4715074.1"/>
    <property type="molecule type" value="Genomic_DNA"/>
</dbReference>
<dbReference type="Proteomes" id="UP001529085">
    <property type="component" value="Unassembled WGS sequence"/>
</dbReference>
<name>A0ABT6FZ56_9FLAO</name>
<comment type="caution">
    <text evidence="2">The sequence shown here is derived from an EMBL/GenBank/DDBJ whole genome shotgun (WGS) entry which is preliminary data.</text>
</comment>
<accession>A0ABT6FZ56</accession>
<reference evidence="2 3" key="1">
    <citation type="submission" date="2023-03" db="EMBL/GenBank/DDBJ databases">
        <title>Strain YYF002 represents a novel species in the genus Winogradskyella isolated from seawater.</title>
        <authorList>
            <person name="Fu Z.-Y."/>
        </authorList>
    </citation>
    <scope>NUCLEOTIDE SEQUENCE [LARGE SCALE GENOMIC DNA]</scope>
    <source>
        <strain evidence="2 3">YYF002</strain>
    </source>
</reference>
<dbReference type="SUPFAM" id="SSF160574">
    <property type="entry name" value="BT0923-like"/>
    <property type="match status" value="1"/>
</dbReference>
<dbReference type="RefSeq" id="WP_278004541.1">
    <property type="nucleotide sequence ID" value="NZ_JARSBN010000002.1"/>
</dbReference>
<proteinExistence type="predicted"/>
<keyword evidence="3" id="KW-1185">Reference proteome</keyword>
<evidence type="ECO:0000313" key="2">
    <source>
        <dbReference type="EMBL" id="MDG4715074.1"/>
    </source>
</evidence>
<dbReference type="Pfam" id="PF11396">
    <property type="entry name" value="PepSY_like"/>
    <property type="match status" value="1"/>
</dbReference>
<organism evidence="2 3">
    <name type="scientific">Winogradskyella marincola</name>
    <dbReference type="NCBI Taxonomy" id="3037795"/>
    <lineage>
        <taxon>Bacteria</taxon>
        <taxon>Pseudomonadati</taxon>
        <taxon>Bacteroidota</taxon>
        <taxon>Flavobacteriia</taxon>
        <taxon>Flavobacteriales</taxon>
        <taxon>Flavobacteriaceae</taxon>
        <taxon>Winogradskyella</taxon>
    </lineage>
</organism>
<evidence type="ECO:0000313" key="3">
    <source>
        <dbReference type="Proteomes" id="UP001529085"/>
    </source>
</evidence>
<sequence length="148" mass="16995">MKTQILIIGTTLAVLSTLQAQDIPQNQVPSVIVNEFNKEFSKATDIEWEMDGNLYSVDFEIGWNIDHEVWYNTEGKIVKHKKDISKKELPKTVKNRLEKSFKGYTIDDLEQITDNKETVYKMELKSLTKTDWDIVIDASGNVLSKIAD</sequence>
<protein>
    <submittedName>
        <fullName evidence="2">PepSY-like domain-containing protein</fullName>
    </submittedName>
</protein>
<gene>
    <name evidence="2" type="ORF">P7122_04270</name>
</gene>
<feature type="domain" description="Putative beta-lactamase-inhibitor-like PepSY-like" evidence="1">
    <location>
        <begin position="55"/>
        <end position="143"/>
    </location>
</feature>
<dbReference type="Gene3D" id="3.10.450.360">
    <property type="match status" value="1"/>
</dbReference>
<evidence type="ECO:0000259" key="1">
    <source>
        <dbReference type="Pfam" id="PF11396"/>
    </source>
</evidence>